<reference evidence="2" key="1">
    <citation type="submission" date="2023-08" db="EMBL/GenBank/DDBJ databases">
        <authorList>
            <person name="Chen Y."/>
            <person name="Shah S."/>
            <person name="Dougan E. K."/>
            <person name="Thang M."/>
            <person name="Chan C."/>
        </authorList>
    </citation>
    <scope>NUCLEOTIDE SEQUENCE</scope>
</reference>
<dbReference type="InterPro" id="IPR000073">
    <property type="entry name" value="AB_hydrolase_1"/>
</dbReference>
<comment type="caution">
    <text evidence="2">The sequence shown here is derived from an EMBL/GenBank/DDBJ whole genome shotgun (WGS) entry which is preliminary data.</text>
</comment>
<dbReference type="Pfam" id="PF00561">
    <property type="entry name" value="Abhydrolase_1"/>
    <property type="match status" value="2"/>
</dbReference>
<dbReference type="AlphaFoldDB" id="A0AA36JIU3"/>
<evidence type="ECO:0000313" key="3">
    <source>
        <dbReference type="Proteomes" id="UP001178507"/>
    </source>
</evidence>
<accession>A0AA36JIU3</accession>
<dbReference type="InterPro" id="IPR050266">
    <property type="entry name" value="AB_hydrolase_sf"/>
</dbReference>
<dbReference type="EMBL" id="CAUJNA010003627">
    <property type="protein sequence ID" value="CAJ1406391.1"/>
    <property type="molecule type" value="Genomic_DNA"/>
</dbReference>
<dbReference type="PANTHER" id="PTHR43798:SF33">
    <property type="entry name" value="HYDROLASE, PUTATIVE (AFU_ORTHOLOGUE AFUA_2G14860)-RELATED"/>
    <property type="match status" value="1"/>
</dbReference>
<feature type="domain" description="AB hydrolase-1" evidence="1">
    <location>
        <begin position="61"/>
        <end position="186"/>
    </location>
</feature>
<dbReference type="SUPFAM" id="SSF53474">
    <property type="entry name" value="alpha/beta-Hydrolases"/>
    <property type="match status" value="1"/>
</dbReference>
<dbReference type="Proteomes" id="UP001178507">
    <property type="component" value="Unassembled WGS sequence"/>
</dbReference>
<dbReference type="InterPro" id="IPR029058">
    <property type="entry name" value="AB_hydrolase_fold"/>
</dbReference>
<dbReference type="GO" id="GO:0016020">
    <property type="term" value="C:membrane"/>
    <property type="evidence" value="ECO:0007669"/>
    <property type="project" value="TreeGrafter"/>
</dbReference>
<dbReference type="Gene3D" id="3.40.50.1820">
    <property type="entry name" value="alpha/beta hydrolase"/>
    <property type="match status" value="1"/>
</dbReference>
<proteinExistence type="predicted"/>
<dbReference type="PANTHER" id="PTHR43798">
    <property type="entry name" value="MONOACYLGLYCEROL LIPASE"/>
    <property type="match status" value="1"/>
</dbReference>
<gene>
    <name evidence="2" type="ORF">EVOR1521_LOCUS28366</name>
</gene>
<evidence type="ECO:0000313" key="2">
    <source>
        <dbReference type="EMBL" id="CAJ1406391.1"/>
    </source>
</evidence>
<feature type="domain" description="AB hydrolase-1" evidence="1">
    <location>
        <begin position="272"/>
        <end position="333"/>
    </location>
</feature>
<evidence type="ECO:0000259" key="1">
    <source>
        <dbReference type="Pfam" id="PF00561"/>
    </source>
</evidence>
<protein>
    <recommendedName>
        <fullName evidence="1">AB hydrolase-1 domain-containing protein</fullName>
    </recommendedName>
</protein>
<sequence>MGAGLLKREASARQQPMRCRSQAQVPRCFQDVRCPYPQAETVHGTFGAINYSLTGPELGEVVVCFHGLNGSRLLFQDTATYLSRHGGFRVLTFDLYGHGLSNAPPVDLCPSSACSSGCAAGCCSSSGARARYDLRFFVEQTSELLELIGLGDARVNLVGFSLGGAVAMAFAQRYPKRVKRIAAISPAGFVPHVPTLYYGLRACWCCLIPLAPHVLCTCWYKKDRFARSFQGQGENSMDEQTITNLWSRFVWQLFVKRGVARATLATCNRINWFNLSDLYQEVGRSPRPVLLLWGERDKLNPPNDVGQKVAGFFSNAKLVVVPRAGHIALCDKPAEVVPRILGFLQLPENASMSAVKELRAVRASQAHEEVNESTQLLKRDGNAEMPVPMVLGNAEDDVSAERGAGISLSL</sequence>
<keyword evidence="3" id="KW-1185">Reference proteome</keyword>
<organism evidence="2 3">
    <name type="scientific">Effrenium voratum</name>
    <dbReference type="NCBI Taxonomy" id="2562239"/>
    <lineage>
        <taxon>Eukaryota</taxon>
        <taxon>Sar</taxon>
        <taxon>Alveolata</taxon>
        <taxon>Dinophyceae</taxon>
        <taxon>Suessiales</taxon>
        <taxon>Symbiodiniaceae</taxon>
        <taxon>Effrenium</taxon>
    </lineage>
</organism>
<name>A0AA36JIU3_9DINO</name>